<feature type="transmembrane region" description="Helical" evidence="7">
    <location>
        <begin position="308"/>
        <end position="326"/>
    </location>
</feature>
<dbReference type="PRINTS" id="PR01036">
    <property type="entry name" value="TCRTETB"/>
</dbReference>
<dbReference type="GO" id="GO:0022857">
    <property type="term" value="F:transmembrane transporter activity"/>
    <property type="evidence" value="ECO:0007669"/>
    <property type="project" value="InterPro"/>
</dbReference>
<feature type="transmembrane region" description="Helical" evidence="7">
    <location>
        <begin position="52"/>
        <end position="71"/>
    </location>
</feature>
<dbReference type="Gene3D" id="1.20.1720.10">
    <property type="entry name" value="Multidrug resistance protein D"/>
    <property type="match status" value="1"/>
</dbReference>
<evidence type="ECO:0000256" key="4">
    <source>
        <dbReference type="ARBA" id="ARBA00022692"/>
    </source>
</evidence>
<dbReference type="Pfam" id="PF07690">
    <property type="entry name" value="MFS_1"/>
    <property type="match status" value="1"/>
</dbReference>
<evidence type="ECO:0000313" key="9">
    <source>
        <dbReference type="EMBL" id="GEN45609.1"/>
    </source>
</evidence>
<feature type="domain" description="Major facilitator superfamily (MFS) profile" evidence="8">
    <location>
        <begin position="18"/>
        <end position="521"/>
    </location>
</feature>
<feature type="transmembrane region" description="Helical" evidence="7">
    <location>
        <begin position="107"/>
        <end position="129"/>
    </location>
</feature>
<evidence type="ECO:0000313" key="10">
    <source>
        <dbReference type="Proteomes" id="UP000321440"/>
    </source>
</evidence>
<feature type="transmembrane region" description="Helical" evidence="7">
    <location>
        <begin position="233"/>
        <end position="252"/>
    </location>
</feature>
<keyword evidence="10" id="KW-1185">Reference proteome</keyword>
<keyword evidence="6 7" id="KW-0472">Membrane</keyword>
<feature type="transmembrane region" description="Helical" evidence="7">
    <location>
        <begin position="169"/>
        <end position="190"/>
    </location>
</feature>
<feature type="transmembrane region" description="Helical" evidence="7">
    <location>
        <begin position="83"/>
        <end position="101"/>
    </location>
</feature>
<dbReference type="GO" id="GO:0005886">
    <property type="term" value="C:plasma membrane"/>
    <property type="evidence" value="ECO:0007669"/>
    <property type="project" value="UniProtKB-SubCell"/>
</dbReference>
<accession>A0A511W3E7</accession>
<dbReference type="Gene3D" id="1.20.1250.20">
    <property type="entry name" value="MFS general substrate transporter like domains"/>
    <property type="match status" value="1"/>
</dbReference>
<dbReference type="EMBL" id="BJYA01000008">
    <property type="protein sequence ID" value="GEN45609.1"/>
    <property type="molecule type" value="Genomic_DNA"/>
</dbReference>
<dbReference type="Proteomes" id="UP000321440">
    <property type="component" value="Unassembled WGS sequence"/>
</dbReference>
<dbReference type="RefSeq" id="WP_146815697.1">
    <property type="nucleotide sequence ID" value="NZ_BJYA01000008.1"/>
</dbReference>
<dbReference type="InterPro" id="IPR011701">
    <property type="entry name" value="MFS"/>
</dbReference>
<keyword evidence="2" id="KW-0813">Transport</keyword>
<dbReference type="NCBIfam" id="TIGR00711">
    <property type="entry name" value="efflux_EmrB"/>
    <property type="match status" value="1"/>
</dbReference>
<keyword evidence="3" id="KW-1003">Cell membrane</keyword>
<feature type="transmembrane region" description="Helical" evidence="7">
    <location>
        <begin position="202"/>
        <end position="221"/>
    </location>
</feature>
<feature type="transmembrane region" description="Helical" evidence="7">
    <location>
        <begin position="16"/>
        <end position="40"/>
    </location>
</feature>
<sequence length="536" mass="59396">MVAVQTTNQITGKRKWWALATVMMTMFFASMNQTVVSTAIPTIVSDLSGFEYYAWLFSAFMITSAVTVPIYGKLSDVYGRRPFYLFGLIVFAIGSVLAGLAESMMWLIVARAIQGIGAGAMMTMPNATIGDIFNPKERGKWMGVLGVVFGISSIIGPTLGGFITQQFGWEWVFFVNLPFAVLAILGVYFTLPKVKTEDQVKVDWTGSFLLIAGLLPIMIGLTWVGDRFGWTDWQVVTVFIVGIVILTIFVLFERRVKDAIIEMSFFKNKIFSITVVLALFVTMAMFGTIMFLPLYIQGVVGLTVQQSGIVMTPLMLSFIIGATLTGQLMSRTGTYKRYAFVGATLMLIGLFLFNQMDVHTSFWTVMLNMAVFGIGIGSLMPIMNVSVQNAFPYKQMGQVNANLQFSRSLAGVIAAPVFGAILNAWFLRRFNEVEPSGFNELSDSAQQDILAMDPQQLITREAQESVESSFAAIGPEGEALYQEWLHAIQLSLSSGISALFFVGLIFAVLTLVCVIFLPEYKLQEDEYYEEEKQEST</sequence>
<reference evidence="9 10" key="1">
    <citation type="submission" date="2019-07" db="EMBL/GenBank/DDBJ databases">
        <title>Whole genome shotgun sequence of Alkalibacillus haloalkaliphilus NBRC 103110.</title>
        <authorList>
            <person name="Hosoyama A."/>
            <person name="Uohara A."/>
            <person name="Ohji S."/>
            <person name="Ichikawa N."/>
        </authorList>
    </citation>
    <scope>NUCLEOTIDE SEQUENCE [LARGE SCALE GENOMIC DNA]</scope>
    <source>
        <strain evidence="9 10">NBRC 103110</strain>
    </source>
</reference>
<feature type="transmembrane region" description="Helical" evidence="7">
    <location>
        <begin position="141"/>
        <end position="163"/>
    </location>
</feature>
<dbReference type="PROSITE" id="PS50850">
    <property type="entry name" value="MFS"/>
    <property type="match status" value="1"/>
</dbReference>
<feature type="transmembrane region" description="Helical" evidence="7">
    <location>
        <begin position="338"/>
        <end position="356"/>
    </location>
</feature>
<feature type="transmembrane region" description="Helical" evidence="7">
    <location>
        <begin position="273"/>
        <end position="296"/>
    </location>
</feature>
<dbReference type="InterPro" id="IPR020846">
    <property type="entry name" value="MFS_dom"/>
</dbReference>
<comment type="subcellular location">
    <subcellularLocation>
        <location evidence="1">Cell membrane</location>
        <topology evidence="1">Multi-pass membrane protein</topology>
    </subcellularLocation>
</comment>
<feature type="transmembrane region" description="Helical" evidence="7">
    <location>
        <begin position="362"/>
        <end position="387"/>
    </location>
</feature>
<dbReference type="InterPro" id="IPR036259">
    <property type="entry name" value="MFS_trans_sf"/>
</dbReference>
<evidence type="ECO:0000256" key="5">
    <source>
        <dbReference type="ARBA" id="ARBA00022989"/>
    </source>
</evidence>
<dbReference type="FunFam" id="1.20.1720.10:FF:000004">
    <property type="entry name" value="EmrB/QacA family drug resistance transporter"/>
    <property type="match status" value="1"/>
</dbReference>
<feature type="transmembrane region" description="Helical" evidence="7">
    <location>
        <begin position="496"/>
        <end position="517"/>
    </location>
</feature>
<evidence type="ECO:0000256" key="1">
    <source>
        <dbReference type="ARBA" id="ARBA00004651"/>
    </source>
</evidence>
<evidence type="ECO:0000256" key="7">
    <source>
        <dbReference type="SAM" id="Phobius"/>
    </source>
</evidence>
<feature type="transmembrane region" description="Helical" evidence="7">
    <location>
        <begin position="408"/>
        <end position="427"/>
    </location>
</feature>
<gene>
    <name evidence="9" type="ORF">AHA02nite_13850</name>
</gene>
<organism evidence="9 10">
    <name type="scientific">Alkalibacillus haloalkaliphilus</name>
    <dbReference type="NCBI Taxonomy" id="94136"/>
    <lineage>
        <taxon>Bacteria</taxon>
        <taxon>Bacillati</taxon>
        <taxon>Bacillota</taxon>
        <taxon>Bacilli</taxon>
        <taxon>Bacillales</taxon>
        <taxon>Bacillaceae</taxon>
        <taxon>Alkalibacillus</taxon>
    </lineage>
</organism>
<dbReference type="SUPFAM" id="SSF103473">
    <property type="entry name" value="MFS general substrate transporter"/>
    <property type="match status" value="1"/>
</dbReference>
<comment type="caution">
    <text evidence="9">The sequence shown here is derived from an EMBL/GenBank/DDBJ whole genome shotgun (WGS) entry which is preliminary data.</text>
</comment>
<name>A0A511W3E7_9BACI</name>
<dbReference type="InterPro" id="IPR004638">
    <property type="entry name" value="EmrB-like"/>
</dbReference>
<evidence type="ECO:0000256" key="6">
    <source>
        <dbReference type="ARBA" id="ARBA00023136"/>
    </source>
</evidence>
<protein>
    <submittedName>
        <fullName evidence="9">MFS transporter</fullName>
    </submittedName>
</protein>
<keyword evidence="4 7" id="KW-0812">Transmembrane</keyword>
<dbReference type="AlphaFoldDB" id="A0A511W3E7"/>
<evidence type="ECO:0000256" key="2">
    <source>
        <dbReference type="ARBA" id="ARBA00022448"/>
    </source>
</evidence>
<proteinExistence type="predicted"/>
<evidence type="ECO:0000256" key="3">
    <source>
        <dbReference type="ARBA" id="ARBA00022475"/>
    </source>
</evidence>
<dbReference type="PANTHER" id="PTHR23501">
    <property type="entry name" value="MAJOR FACILITATOR SUPERFAMILY"/>
    <property type="match status" value="1"/>
</dbReference>
<dbReference type="OrthoDB" id="9807274at2"/>
<evidence type="ECO:0000259" key="8">
    <source>
        <dbReference type="PROSITE" id="PS50850"/>
    </source>
</evidence>
<keyword evidence="5 7" id="KW-1133">Transmembrane helix</keyword>
<dbReference type="CDD" id="cd17502">
    <property type="entry name" value="MFS_Azr1_MDR_like"/>
    <property type="match status" value="1"/>
</dbReference>
<dbReference type="PANTHER" id="PTHR23501:SF197">
    <property type="entry name" value="COMD"/>
    <property type="match status" value="1"/>
</dbReference>